<dbReference type="GO" id="GO:0000932">
    <property type="term" value="C:P-body"/>
    <property type="evidence" value="ECO:0007669"/>
    <property type="project" value="TreeGrafter"/>
</dbReference>
<dbReference type="EMBL" id="RRYP01013359">
    <property type="protein sequence ID" value="TNV76560.1"/>
    <property type="molecule type" value="Genomic_DNA"/>
</dbReference>
<comment type="caution">
    <text evidence="2">The sequence shown here is derived from an EMBL/GenBank/DDBJ whole genome shotgun (WGS) entry which is preliminary data.</text>
</comment>
<dbReference type="SUPFAM" id="SSF102860">
    <property type="entry name" value="mRNA decapping enzyme DcpS N-terminal domain"/>
    <property type="match status" value="1"/>
</dbReference>
<dbReference type="GO" id="GO:0000340">
    <property type="term" value="F:RNA 7-methylguanosine cap binding"/>
    <property type="evidence" value="ECO:0007669"/>
    <property type="project" value="TreeGrafter"/>
</dbReference>
<dbReference type="OrthoDB" id="10264956at2759"/>
<comment type="similarity">
    <text evidence="1">Belongs to the HIT family.</text>
</comment>
<dbReference type="Pfam" id="PF11969">
    <property type="entry name" value="DcpS_C"/>
    <property type="match status" value="1"/>
</dbReference>
<dbReference type="InterPro" id="IPR008594">
    <property type="entry name" value="DcpS/DCS2"/>
</dbReference>
<sequence length="306" mass="36171">MEIKLSEQEKKQLTMKDFVLERVLDNNIDKKLTYLLGHLSYDDPVTGPKAILKLEKIAFEEAFLQSFNGAKDVVQSEQFFNNDTNHKFFVQLKTDFNKIQCDFVYPAPINLIEKFTKQEKFVIEETTEIYEKYTKPLYIDKKPLEEIQWVHNIIDFKKEKEQTMFRNELFTLQLDFMYNNSDIDTLYLLALPIQKDLKSVRDLTGEHLPLLRSIRDNSLETITKKFGLPKSKILTVIHYQPTYFHLHIQFAHVNMAERMNLAYGIGLTDAIESLERDSDYFKKKTMVIRLGANRDLYRIYKENGLI</sequence>
<dbReference type="Gene3D" id="3.30.200.40">
    <property type="entry name" value="Scavenger mRNA decapping enzyme, N-terminal domain"/>
    <property type="match status" value="1"/>
</dbReference>
<dbReference type="Proteomes" id="UP000785679">
    <property type="component" value="Unassembled WGS sequence"/>
</dbReference>
<evidence type="ECO:0008006" key="4">
    <source>
        <dbReference type="Google" id="ProtNLM"/>
    </source>
</evidence>
<keyword evidence="3" id="KW-1185">Reference proteome</keyword>
<evidence type="ECO:0000313" key="2">
    <source>
        <dbReference type="EMBL" id="TNV76560.1"/>
    </source>
</evidence>
<accession>A0A8J8NL18</accession>
<dbReference type="Gene3D" id="3.30.428.10">
    <property type="entry name" value="HIT-like"/>
    <property type="match status" value="1"/>
</dbReference>
<dbReference type="PANTHER" id="PTHR12978">
    <property type="entry name" value="HISTIDINE TRIAD HIT PROTEIN MEMBER"/>
    <property type="match status" value="1"/>
</dbReference>
<name>A0A8J8NL18_HALGN</name>
<protein>
    <recommendedName>
        <fullName evidence="4">M7GpppX diphosphatase</fullName>
    </recommendedName>
</protein>
<dbReference type="AlphaFoldDB" id="A0A8J8NL18"/>
<proteinExistence type="inferred from homology"/>
<gene>
    <name evidence="2" type="ORF">FGO68_gene13522</name>
</gene>
<dbReference type="PANTHER" id="PTHR12978:SF0">
    <property type="entry name" value="M7GPPPX DIPHOSPHATASE"/>
    <property type="match status" value="1"/>
</dbReference>
<dbReference type="InterPro" id="IPR036265">
    <property type="entry name" value="HIT-like_sf"/>
</dbReference>
<reference evidence="2" key="1">
    <citation type="submission" date="2019-06" db="EMBL/GenBank/DDBJ databases">
        <authorList>
            <person name="Zheng W."/>
        </authorList>
    </citation>
    <scope>NUCLEOTIDE SEQUENCE</scope>
    <source>
        <strain evidence="2">QDHG01</strain>
    </source>
</reference>
<organism evidence="2 3">
    <name type="scientific">Halteria grandinella</name>
    <dbReference type="NCBI Taxonomy" id="5974"/>
    <lineage>
        <taxon>Eukaryota</taxon>
        <taxon>Sar</taxon>
        <taxon>Alveolata</taxon>
        <taxon>Ciliophora</taxon>
        <taxon>Intramacronucleata</taxon>
        <taxon>Spirotrichea</taxon>
        <taxon>Stichotrichia</taxon>
        <taxon>Sporadotrichida</taxon>
        <taxon>Halteriidae</taxon>
        <taxon>Halteria</taxon>
    </lineage>
</organism>
<evidence type="ECO:0000256" key="1">
    <source>
        <dbReference type="ARBA" id="ARBA00010208"/>
    </source>
</evidence>
<dbReference type="GO" id="GO:0016787">
    <property type="term" value="F:hydrolase activity"/>
    <property type="evidence" value="ECO:0007669"/>
    <property type="project" value="InterPro"/>
</dbReference>
<dbReference type="SUPFAM" id="SSF54197">
    <property type="entry name" value="HIT-like"/>
    <property type="match status" value="1"/>
</dbReference>
<dbReference type="InterPro" id="IPR011145">
    <property type="entry name" value="Scavenger_mRNA_decap_enz_N"/>
</dbReference>
<dbReference type="GO" id="GO:0005634">
    <property type="term" value="C:nucleus"/>
    <property type="evidence" value="ECO:0007669"/>
    <property type="project" value="TreeGrafter"/>
</dbReference>
<dbReference type="GO" id="GO:0000290">
    <property type="term" value="P:deadenylation-dependent decapping of nuclear-transcribed mRNA"/>
    <property type="evidence" value="ECO:0007669"/>
    <property type="project" value="InterPro"/>
</dbReference>
<dbReference type="Pfam" id="PF05652">
    <property type="entry name" value="DcpS"/>
    <property type="match status" value="1"/>
</dbReference>
<evidence type="ECO:0000313" key="3">
    <source>
        <dbReference type="Proteomes" id="UP000785679"/>
    </source>
</evidence>